<reference evidence="15 16" key="1">
    <citation type="journal article" date="2021" name="Sci. Rep.">
        <title>The genome of the diatom Chaetoceros tenuissimus carries an ancient integrated fragment of an extant virus.</title>
        <authorList>
            <person name="Hongo Y."/>
            <person name="Kimura K."/>
            <person name="Takaki Y."/>
            <person name="Yoshida Y."/>
            <person name="Baba S."/>
            <person name="Kobayashi G."/>
            <person name="Nagasaki K."/>
            <person name="Hano T."/>
            <person name="Tomaru Y."/>
        </authorList>
    </citation>
    <scope>NUCLEOTIDE SEQUENCE [LARGE SCALE GENOMIC DNA]</scope>
    <source>
        <strain evidence="15 16">NIES-3715</strain>
    </source>
</reference>
<feature type="compositionally biased region" description="Acidic residues" evidence="12">
    <location>
        <begin position="667"/>
        <end position="696"/>
    </location>
</feature>
<feature type="region of interest" description="Disordered" evidence="12">
    <location>
        <begin position="153"/>
        <end position="217"/>
    </location>
</feature>
<dbReference type="Pfam" id="PF00867">
    <property type="entry name" value="XPG_I"/>
    <property type="match status" value="1"/>
</dbReference>
<dbReference type="Gene3D" id="3.40.50.1010">
    <property type="entry name" value="5'-nuclease"/>
    <property type="match status" value="2"/>
</dbReference>
<protein>
    <submittedName>
        <fullName evidence="15">XPG_I-domain-containing protein</fullName>
    </submittedName>
</protein>
<accession>A0AAD3H7H2</accession>
<dbReference type="PANTHER" id="PTHR16171">
    <property type="entry name" value="DNA REPAIR PROTEIN COMPLEMENTING XP-G CELLS-RELATED"/>
    <property type="match status" value="1"/>
</dbReference>
<dbReference type="Gene3D" id="1.10.150.20">
    <property type="entry name" value="5' to 3' exonuclease, C-terminal subdomain"/>
    <property type="match status" value="1"/>
</dbReference>
<comment type="caution">
    <text evidence="15">The sequence shown here is derived from an EMBL/GenBank/DDBJ whole genome shotgun (WGS) entry which is preliminary data.</text>
</comment>
<dbReference type="PANTHER" id="PTHR16171:SF7">
    <property type="entry name" value="DNA REPAIR PROTEIN RAD2"/>
    <property type="match status" value="1"/>
</dbReference>
<keyword evidence="4" id="KW-0597">Phosphoprotein</keyword>
<keyword evidence="8" id="KW-0378">Hydrolase</keyword>
<feature type="domain" description="XPG-I" evidence="13">
    <location>
        <begin position="912"/>
        <end position="984"/>
    </location>
</feature>
<feature type="region of interest" description="Disordered" evidence="12">
    <location>
        <begin position="377"/>
        <end position="420"/>
    </location>
</feature>
<feature type="compositionally biased region" description="Acidic residues" evidence="12">
    <location>
        <begin position="808"/>
        <end position="826"/>
    </location>
</feature>
<evidence type="ECO:0000256" key="4">
    <source>
        <dbReference type="ARBA" id="ARBA00022553"/>
    </source>
</evidence>
<dbReference type="PRINTS" id="PR00066">
    <property type="entry name" value="XRODRMPGMNTG"/>
</dbReference>
<keyword evidence="7" id="KW-0255">Endonuclease</keyword>
<dbReference type="GO" id="GO:0046872">
    <property type="term" value="F:metal ion binding"/>
    <property type="evidence" value="ECO:0007669"/>
    <property type="project" value="UniProtKB-KW"/>
</dbReference>
<dbReference type="GO" id="GO:0016787">
    <property type="term" value="F:hydrolase activity"/>
    <property type="evidence" value="ECO:0007669"/>
    <property type="project" value="UniProtKB-KW"/>
</dbReference>
<feature type="compositionally biased region" description="Polar residues" evidence="12">
    <location>
        <begin position="158"/>
        <end position="167"/>
    </location>
</feature>
<evidence type="ECO:0000256" key="12">
    <source>
        <dbReference type="SAM" id="MobiDB-lite"/>
    </source>
</evidence>
<dbReference type="SMART" id="SM00484">
    <property type="entry name" value="XPGI"/>
    <property type="match status" value="1"/>
</dbReference>
<evidence type="ECO:0000256" key="1">
    <source>
        <dbReference type="ARBA" id="ARBA00001946"/>
    </source>
</evidence>
<evidence type="ECO:0000256" key="9">
    <source>
        <dbReference type="ARBA" id="ARBA00022842"/>
    </source>
</evidence>
<dbReference type="SMART" id="SM00485">
    <property type="entry name" value="XPGN"/>
    <property type="match status" value="1"/>
</dbReference>
<dbReference type="GO" id="GO:0005634">
    <property type="term" value="C:nucleus"/>
    <property type="evidence" value="ECO:0007669"/>
    <property type="project" value="UniProtKB-SubCell"/>
</dbReference>
<dbReference type="Proteomes" id="UP001054902">
    <property type="component" value="Unassembled WGS sequence"/>
</dbReference>
<keyword evidence="5" id="KW-0540">Nuclease</keyword>
<feature type="domain" description="XPG N-terminal" evidence="14">
    <location>
        <begin position="1"/>
        <end position="99"/>
    </location>
</feature>
<dbReference type="CDD" id="cd09904">
    <property type="entry name" value="H3TH_XPG"/>
    <property type="match status" value="1"/>
</dbReference>
<feature type="region of interest" description="Disordered" evidence="12">
    <location>
        <begin position="502"/>
        <end position="586"/>
    </location>
</feature>
<keyword evidence="10" id="KW-0496">Mitochondrion</keyword>
<dbReference type="GO" id="GO:0004520">
    <property type="term" value="F:DNA endonuclease activity"/>
    <property type="evidence" value="ECO:0007669"/>
    <property type="project" value="TreeGrafter"/>
</dbReference>
<evidence type="ECO:0000256" key="8">
    <source>
        <dbReference type="ARBA" id="ARBA00022801"/>
    </source>
</evidence>
<dbReference type="PRINTS" id="PR00853">
    <property type="entry name" value="XPGRADSUPER"/>
</dbReference>
<dbReference type="SMART" id="SM00279">
    <property type="entry name" value="HhH2"/>
    <property type="match status" value="1"/>
</dbReference>
<dbReference type="InterPro" id="IPR006084">
    <property type="entry name" value="XPG/Rad2"/>
</dbReference>
<organism evidence="15 16">
    <name type="scientific">Chaetoceros tenuissimus</name>
    <dbReference type="NCBI Taxonomy" id="426638"/>
    <lineage>
        <taxon>Eukaryota</taxon>
        <taxon>Sar</taxon>
        <taxon>Stramenopiles</taxon>
        <taxon>Ochrophyta</taxon>
        <taxon>Bacillariophyta</taxon>
        <taxon>Coscinodiscophyceae</taxon>
        <taxon>Chaetocerotophycidae</taxon>
        <taxon>Chaetocerotales</taxon>
        <taxon>Chaetocerotaceae</taxon>
        <taxon>Chaetoceros</taxon>
    </lineage>
</organism>
<evidence type="ECO:0000256" key="6">
    <source>
        <dbReference type="ARBA" id="ARBA00022723"/>
    </source>
</evidence>
<gene>
    <name evidence="15" type="ORF">CTEN210_09716</name>
</gene>
<keyword evidence="11" id="KW-0539">Nucleus</keyword>
<comment type="cofactor">
    <cofactor evidence="1">
        <name>Mg(2+)</name>
        <dbReference type="ChEBI" id="CHEBI:18420"/>
    </cofactor>
</comment>
<keyword evidence="16" id="KW-1185">Reference proteome</keyword>
<evidence type="ECO:0000259" key="13">
    <source>
        <dbReference type="SMART" id="SM00484"/>
    </source>
</evidence>
<feature type="compositionally biased region" description="Basic and acidic residues" evidence="12">
    <location>
        <begin position="377"/>
        <end position="393"/>
    </location>
</feature>
<keyword evidence="6" id="KW-0479">Metal-binding</keyword>
<feature type="region of interest" description="Disordered" evidence="12">
    <location>
        <begin position="641"/>
        <end position="718"/>
    </location>
</feature>
<dbReference type="InterPro" id="IPR029060">
    <property type="entry name" value="PIN-like_dom_sf"/>
</dbReference>
<evidence type="ECO:0000313" key="16">
    <source>
        <dbReference type="Proteomes" id="UP001054902"/>
    </source>
</evidence>
<evidence type="ECO:0000256" key="3">
    <source>
        <dbReference type="ARBA" id="ARBA00005283"/>
    </source>
</evidence>
<dbReference type="InterPro" id="IPR036279">
    <property type="entry name" value="5-3_exonuclease_C_sf"/>
</dbReference>
<dbReference type="InterPro" id="IPR006086">
    <property type="entry name" value="XPG-I_dom"/>
</dbReference>
<feature type="compositionally biased region" description="Basic and acidic residues" evidence="12">
    <location>
        <begin position="732"/>
        <end position="744"/>
    </location>
</feature>
<dbReference type="GO" id="GO:0003697">
    <property type="term" value="F:single-stranded DNA binding"/>
    <property type="evidence" value="ECO:0007669"/>
    <property type="project" value="InterPro"/>
</dbReference>
<dbReference type="AlphaFoldDB" id="A0AAD3H7H2"/>
<keyword evidence="9" id="KW-0460">Magnesium</keyword>
<sequence>MGVKGLWQLLLPTGRRISVETLQGKRLAVDASIWLTQFLKANRDPETGAVRANAHIIGFLRRICRLLYHGIRPVFVFDGATPEIKLREIRARRERRERLQSFKGDNDNEGVKRLARRILVAQLKKQKELEKAEGKLDNGKSVKDPMKVLKNMHKKNLKSTGAFSSGFNLPGEEEDGNASEDDVQQSIEIEEDDKDDEEDDEIDHDVLLVPSPDKKDDVLELSDSEDYLQSLTKEQQQTNNDWDNAIAAAESDSEESNESIELQDGENLDVEALQSLPTKTRVDVIEKARRQQRMNSRKEFMSVAANPDSYSQCQLRNFLKSANLNKTVHKLGKIVAMKGEDGQEGERIASDGTRRFIFKKDEESDDDEMIVRQQRKYNEQKRKANAAHEERVQNKSSPRKRLRQASHRNNDSDDDSILYEGPKVKNVDLFDDDSDSDGGGFIVQVPEQSNTRIGTNRHFTIASSDESDCDSGKAGFIMQPQQEENYRKEISKLQTQAKATTTETIDLASSDDESPEENAGRFLSKLSREDHTSNRDPITLESSSDDDEGGGFIQKEEAEDAEEEGGGFIQESETLSNPNIDFTTKNSPIHIASIEEEEGGGFIQAEDTNNIDDTVKAIEQIISSNQEVHRKDGLSFVGETEITSSELRNQSTIESAANPKSSIALSDEGDSDDEDDIDWEDGDDDDKQMDNLEETDSNICIKTPADVPSAEEKTSVEYPDDISIEVASEELTESKHSHNDIKEDSDSDVIWEDGNDFSSKAKEDANAVALKNAQATASHLTDWAGRAVQRAIKAHLAETDNQHQSEDSPSDDSDNDNEDEDNDGDEILQINNGPNKTPEEIKSKISNEDKKDEMKSTDIETVEEPSTEAFMNTSLEALQEEDAMMREEENRRERDMDQVTDEMIEEVMQLLQLFGIPYLRAPAEAEAQAAELEKLGLVDGVVTEDSDAIVFGSRNVYRNIFEDKKYVEVYMSSDSESIGLGLNEKIALAMLLGGDYTEGVKGVGIVNAMEVLKAFPVSTSVEEGLKEFRKWLDGFELEDKEDENPAIAEFKRKHRTARSRWVVPREFPAKPVLQAYSNPVVDSSKDAFSWGLPDLEALQVFCHKKMGWEKSETDHAIVPVLNEMKKGQRQTRLDGYFVMKAEDNIKFADIKSKRLREVWNLKKDSNKDEKH</sequence>
<feature type="compositionally biased region" description="Acidic residues" evidence="12">
    <location>
        <begin position="171"/>
        <end position="203"/>
    </location>
</feature>
<evidence type="ECO:0000256" key="7">
    <source>
        <dbReference type="ARBA" id="ARBA00022759"/>
    </source>
</evidence>
<name>A0AAD3H7H2_9STRA</name>
<dbReference type="Pfam" id="PF00752">
    <property type="entry name" value="XPG_N"/>
    <property type="match status" value="1"/>
</dbReference>
<feature type="compositionally biased region" description="Basic residues" evidence="12">
    <location>
        <begin position="397"/>
        <end position="406"/>
    </location>
</feature>
<dbReference type="CDD" id="cd09868">
    <property type="entry name" value="PIN_XPG_RAD2"/>
    <property type="match status" value="1"/>
</dbReference>
<feature type="compositionally biased region" description="Polar residues" evidence="12">
    <location>
        <begin position="571"/>
        <end position="586"/>
    </location>
</feature>
<evidence type="ECO:0000259" key="14">
    <source>
        <dbReference type="SMART" id="SM00485"/>
    </source>
</evidence>
<dbReference type="SUPFAM" id="SSF47807">
    <property type="entry name" value="5' to 3' exonuclease, C-terminal subdomain"/>
    <property type="match status" value="1"/>
</dbReference>
<feature type="region of interest" description="Disordered" evidence="12">
    <location>
        <begin position="730"/>
        <end position="755"/>
    </location>
</feature>
<dbReference type="EMBL" id="BLLK01000046">
    <property type="protein sequence ID" value="GFH53240.1"/>
    <property type="molecule type" value="Genomic_DNA"/>
</dbReference>
<dbReference type="GO" id="GO:0006289">
    <property type="term" value="P:nucleotide-excision repair"/>
    <property type="evidence" value="ECO:0007669"/>
    <property type="project" value="InterPro"/>
</dbReference>
<dbReference type="InterPro" id="IPR008918">
    <property type="entry name" value="HhH2"/>
</dbReference>
<dbReference type="InterPro" id="IPR001044">
    <property type="entry name" value="XPG/Rad2_eukaryotes"/>
</dbReference>
<evidence type="ECO:0000256" key="11">
    <source>
        <dbReference type="ARBA" id="ARBA00023242"/>
    </source>
</evidence>
<dbReference type="SUPFAM" id="SSF88723">
    <property type="entry name" value="PIN domain-like"/>
    <property type="match status" value="1"/>
</dbReference>
<comment type="subcellular location">
    <subcellularLocation>
        <location evidence="2">Nucleus</location>
    </subcellularLocation>
</comment>
<proteinExistence type="inferred from homology"/>
<evidence type="ECO:0000256" key="10">
    <source>
        <dbReference type="ARBA" id="ARBA00023128"/>
    </source>
</evidence>
<dbReference type="InterPro" id="IPR006085">
    <property type="entry name" value="XPG_DNA_repair_N"/>
</dbReference>
<comment type="similarity">
    <text evidence="3">Belongs to the XPG/RAD2 endonuclease family. XPG subfamily.</text>
</comment>
<evidence type="ECO:0000256" key="5">
    <source>
        <dbReference type="ARBA" id="ARBA00022722"/>
    </source>
</evidence>
<feature type="compositionally biased region" description="Polar residues" evidence="12">
    <location>
        <begin position="641"/>
        <end position="664"/>
    </location>
</feature>
<evidence type="ECO:0000256" key="2">
    <source>
        <dbReference type="ARBA" id="ARBA00004123"/>
    </source>
</evidence>
<feature type="region of interest" description="Disordered" evidence="12">
    <location>
        <begin position="792"/>
        <end position="865"/>
    </location>
</feature>
<evidence type="ECO:0000313" key="15">
    <source>
        <dbReference type="EMBL" id="GFH53240.1"/>
    </source>
</evidence>
<feature type="compositionally biased region" description="Basic and acidic residues" evidence="12">
    <location>
        <begin position="795"/>
        <end position="806"/>
    </location>
</feature>
<feature type="compositionally biased region" description="Basic and acidic residues" evidence="12">
    <location>
        <begin position="837"/>
        <end position="858"/>
    </location>
</feature>
<feature type="compositionally biased region" description="Acidic residues" evidence="12">
    <location>
        <begin position="745"/>
        <end position="755"/>
    </location>
</feature>